<dbReference type="EMBL" id="AYKW01000014">
    <property type="protein sequence ID" value="PIL30644.1"/>
    <property type="molecule type" value="Genomic_DNA"/>
</dbReference>
<reference evidence="2 3" key="1">
    <citation type="journal article" date="2015" name="Sci. Rep.">
        <title>Chromosome-level genome map provides insights into diverse defense mechanisms in the medicinal fungus Ganoderma sinense.</title>
        <authorList>
            <person name="Zhu Y."/>
            <person name="Xu J."/>
            <person name="Sun C."/>
            <person name="Zhou S."/>
            <person name="Xu H."/>
            <person name="Nelson D.R."/>
            <person name="Qian J."/>
            <person name="Song J."/>
            <person name="Luo H."/>
            <person name="Xiang L."/>
            <person name="Li Y."/>
            <person name="Xu Z."/>
            <person name="Ji A."/>
            <person name="Wang L."/>
            <person name="Lu S."/>
            <person name="Hayward A."/>
            <person name="Sun W."/>
            <person name="Li X."/>
            <person name="Schwartz D.C."/>
            <person name="Wang Y."/>
            <person name="Chen S."/>
        </authorList>
    </citation>
    <scope>NUCLEOTIDE SEQUENCE [LARGE SCALE GENOMIC DNA]</scope>
    <source>
        <strain evidence="2 3">ZZ0214-1</strain>
    </source>
</reference>
<keyword evidence="1" id="KW-0472">Membrane</keyword>
<evidence type="ECO:0000256" key="1">
    <source>
        <dbReference type="SAM" id="Phobius"/>
    </source>
</evidence>
<feature type="transmembrane region" description="Helical" evidence="1">
    <location>
        <begin position="81"/>
        <end position="103"/>
    </location>
</feature>
<organism evidence="2 3">
    <name type="scientific">Ganoderma sinense ZZ0214-1</name>
    <dbReference type="NCBI Taxonomy" id="1077348"/>
    <lineage>
        <taxon>Eukaryota</taxon>
        <taxon>Fungi</taxon>
        <taxon>Dikarya</taxon>
        <taxon>Basidiomycota</taxon>
        <taxon>Agaricomycotina</taxon>
        <taxon>Agaricomycetes</taxon>
        <taxon>Polyporales</taxon>
        <taxon>Polyporaceae</taxon>
        <taxon>Ganoderma</taxon>
    </lineage>
</organism>
<feature type="transmembrane region" description="Helical" evidence="1">
    <location>
        <begin position="241"/>
        <end position="263"/>
    </location>
</feature>
<keyword evidence="1" id="KW-0812">Transmembrane</keyword>
<evidence type="ECO:0000313" key="2">
    <source>
        <dbReference type="EMBL" id="PIL30644.1"/>
    </source>
</evidence>
<comment type="caution">
    <text evidence="2">The sequence shown here is derived from an EMBL/GenBank/DDBJ whole genome shotgun (WGS) entry which is preliminary data.</text>
</comment>
<keyword evidence="3" id="KW-1185">Reference proteome</keyword>
<dbReference type="Proteomes" id="UP000230002">
    <property type="component" value="Unassembled WGS sequence"/>
</dbReference>
<dbReference type="OrthoDB" id="3259206at2759"/>
<dbReference type="AlphaFoldDB" id="A0A2G8SA72"/>
<feature type="transmembrane region" description="Helical" evidence="1">
    <location>
        <begin position="115"/>
        <end position="138"/>
    </location>
</feature>
<feature type="transmembrane region" description="Helical" evidence="1">
    <location>
        <begin position="204"/>
        <end position="221"/>
    </location>
</feature>
<protein>
    <submittedName>
        <fullName evidence="2">Uncharacterized protein</fullName>
    </submittedName>
</protein>
<keyword evidence="1" id="KW-1133">Transmembrane helix</keyword>
<proteinExistence type="predicted"/>
<gene>
    <name evidence="2" type="ORF">GSI_07346</name>
</gene>
<sequence>MREELSSFAWWKLVIQASMGSTGRQIDRTHQSFFVPFPLDVAEEAAGLGGFSEGVDGQVNTLALDVLQNLALDVGGTMVEISLSSLSFGALTILSFTSVYFLICRGSAAPTNAKILILGTVVLYVSTAIYMAAFIWAWSNAHRLVSRANQGLFSPTYDGRGDLAAFNHALRQQSWMMTVALGVNFVIGDATVWWRVCVIWQHKSVNCVGLLLIFVIVYQVETLTTQDAGPLPVFTTVAADFTYGCLVPIVAIYPAIIIVLVALKRSPIDNGELSRARQAVHGRSPETADVGASSTIVFRRSTFCGSASEEMEVPTNGVPATDCQSMHSLALETSTSEGETKDFTGFLA</sequence>
<evidence type="ECO:0000313" key="3">
    <source>
        <dbReference type="Proteomes" id="UP000230002"/>
    </source>
</evidence>
<name>A0A2G8SA72_9APHY</name>
<accession>A0A2G8SA72</accession>
<feature type="transmembrane region" description="Helical" evidence="1">
    <location>
        <begin position="175"/>
        <end position="197"/>
    </location>
</feature>